<dbReference type="Proteomes" id="UP001152803">
    <property type="component" value="Unassembled WGS sequence"/>
</dbReference>
<feature type="transmembrane region" description="Helical" evidence="7">
    <location>
        <begin position="119"/>
        <end position="140"/>
    </location>
</feature>
<evidence type="ECO:0000313" key="9">
    <source>
        <dbReference type="Proteomes" id="UP001152803"/>
    </source>
</evidence>
<dbReference type="GO" id="GO:0016485">
    <property type="term" value="P:protein processing"/>
    <property type="evidence" value="ECO:0007669"/>
    <property type="project" value="UniProtKB-UniRule"/>
</dbReference>
<dbReference type="PANTHER" id="PTHR12889">
    <property type="entry name" value="GAMMA-SECRETASE SUBUNIT APH-1"/>
    <property type="match status" value="1"/>
</dbReference>
<dbReference type="Pfam" id="PF06105">
    <property type="entry name" value="Aph-1"/>
    <property type="match status" value="1"/>
</dbReference>
<evidence type="ECO:0000256" key="5">
    <source>
        <dbReference type="ARBA" id="ARBA00022989"/>
    </source>
</evidence>
<comment type="function">
    <text evidence="7">Potential subunit of the gamma-secretase complex, an endoprotease complex that catalyzes the intramembrane cleavage of integral proteins such as Notch receptors.</text>
</comment>
<evidence type="ECO:0000256" key="3">
    <source>
        <dbReference type="ARBA" id="ARBA00022692"/>
    </source>
</evidence>
<evidence type="ECO:0000256" key="6">
    <source>
        <dbReference type="ARBA" id="ARBA00023136"/>
    </source>
</evidence>
<keyword evidence="9" id="KW-1185">Reference proteome</keyword>
<reference evidence="8" key="1">
    <citation type="journal article" date="2023" name="Science">
        <title>Genome structures resolve the early diversification of teleost fishes.</title>
        <authorList>
            <person name="Parey E."/>
            <person name="Louis A."/>
            <person name="Montfort J."/>
            <person name="Bouchez O."/>
            <person name="Roques C."/>
            <person name="Iampietro C."/>
            <person name="Lluch J."/>
            <person name="Castinel A."/>
            <person name="Donnadieu C."/>
            <person name="Desvignes T."/>
            <person name="Floi Bucao C."/>
            <person name="Jouanno E."/>
            <person name="Wen M."/>
            <person name="Mejri S."/>
            <person name="Dirks R."/>
            <person name="Jansen H."/>
            <person name="Henkel C."/>
            <person name="Chen W.J."/>
            <person name="Zahm M."/>
            <person name="Cabau C."/>
            <person name="Klopp C."/>
            <person name="Thompson A.W."/>
            <person name="Robinson-Rechavi M."/>
            <person name="Braasch I."/>
            <person name="Lecointre G."/>
            <person name="Bobe J."/>
            <person name="Postlethwait J.H."/>
            <person name="Berthelot C."/>
            <person name="Roest Crollius H."/>
            <person name="Guiguen Y."/>
        </authorList>
    </citation>
    <scope>NUCLEOTIDE SEQUENCE</scope>
    <source>
        <strain evidence="8">Concon-B</strain>
    </source>
</reference>
<keyword evidence="5 7" id="KW-1133">Transmembrane helix</keyword>
<keyword evidence="4 7" id="KW-0914">Notch signaling pathway</keyword>
<feature type="transmembrane region" description="Helical" evidence="7">
    <location>
        <begin position="6"/>
        <end position="25"/>
    </location>
</feature>
<feature type="transmembrane region" description="Helical" evidence="7">
    <location>
        <begin position="216"/>
        <end position="235"/>
    </location>
</feature>
<dbReference type="GO" id="GO:0007219">
    <property type="term" value="P:Notch signaling pathway"/>
    <property type="evidence" value="ECO:0007669"/>
    <property type="project" value="UniProtKB-UniRule"/>
</dbReference>
<comment type="caution">
    <text evidence="8">The sequence shown here is derived from an EMBL/GenBank/DDBJ whole genome shotgun (WGS) entry which is preliminary data.</text>
</comment>
<evidence type="ECO:0000256" key="7">
    <source>
        <dbReference type="RuleBase" id="RU369072"/>
    </source>
</evidence>
<dbReference type="GO" id="GO:0070765">
    <property type="term" value="C:gamma-secretase complex"/>
    <property type="evidence" value="ECO:0007669"/>
    <property type="project" value="UniProtKB-UniRule"/>
</dbReference>
<keyword evidence="6 7" id="KW-0472">Membrane</keyword>
<evidence type="ECO:0000256" key="2">
    <source>
        <dbReference type="ARBA" id="ARBA00005577"/>
    </source>
</evidence>
<organism evidence="8 9">
    <name type="scientific">Conger conger</name>
    <name type="common">Conger eel</name>
    <name type="synonym">Muraena conger</name>
    <dbReference type="NCBI Taxonomy" id="82655"/>
    <lineage>
        <taxon>Eukaryota</taxon>
        <taxon>Metazoa</taxon>
        <taxon>Chordata</taxon>
        <taxon>Craniata</taxon>
        <taxon>Vertebrata</taxon>
        <taxon>Euteleostomi</taxon>
        <taxon>Actinopterygii</taxon>
        <taxon>Neopterygii</taxon>
        <taxon>Teleostei</taxon>
        <taxon>Anguilliformes</taxon>
        <taxon>Congridae</taxon>
        <taxon>Conger</taxon>
    </lineage>
</organism>
<comment type="subunit">
    <text evidence="7">Component of the gamma-secretase complex.</text>
</comment>
<dbReference type="EMBL" id="JAFJMO010000001">
    <property type="protein sequence ID" value="KAJ8287911.1"/>
    <property type="molecule type" value="Genomic_DNA"/>
</dbReference>
<name>A0A9Q1I8K0_CONCO</name>
<dbReference type="OrthoDB" id="8901178at2759"/>
<protein>
    <recommendedName>
        <fullName evidence="7">Gamma-secretase subunit APH-1</fullName>
        <shortName evidence="7">APH-1</shortName>
    </recommendedName>
</protein>
<keyword evidence="3 7" id="KW-0812">Transmembrane</keyword>
<feature type="transmembrane region" description="Helical" evidence="7">
    <location>
        <begin position="191"/>
        <end position="210"/>
    </location>
</feature>
<feature type="transmembrane region" description="Helical" evidence="7">
    <location>
        <begin position="67"/>
        <end position="86"/>
    </location>
</feature>
<dbReference type="InterPro" id="IPR009294">
    <property type="entry name" value="Aph-1"/>
</dbReference>
<evidence type="ECO:0000256" key="1">
    <source>
        <dbReference type="ARBA" id="ARBA00004141"/>
    </source>
</evidence>
<accession>A0A9Q1I8K0</accession>
<proteinExistence type="inferred from homology"/>
<feature type="transmembrane region" description="Helical" evidence="7">
    <location>
        <begin position="160"/>
        <end position="184"/>
    </location>
</feature>
<comment type="subcellular location">
    <subcellularLocation>
        <location evidence="1 7">Membrane</location>
        <topology evidence="1 7">Multi-pass membrane protein</topology>
    </subcellularLocation>
</comment>
<evidence type="ECO:0000313" key="8">
    <source>
        <dbReference type="EMBL" id="KAJ8287911.1"/>
    </source>
</evidence>
<feature type="transmembrane region" description="Helical" evidence="7">
    <location>
        <begin position="32"/>
        <end position="55"/>
    </location>
</feature>
<evidence type="ECO:0000256" key="4">
    <source>
        <dbReference type="ARBA" id="ARBA00022976"/>
    </source>
</evidence>
<dbReference type="AlphaFoldDB" id="A0A9Q1I8K0"/>
<comment type="similarity">
    <text evidence="2 7">Belongs to the APH-1 family.</text>
</comment>
<sequence>MGLPTFFGCLFITFGPAFAWFIFTVTDSPVRVLIMVVGASLWLVSVLLSSLMWYALISLCDGSDPNLQSQLLATGAVVAVLIQEAFRAASYKLLRFFSRKTTNAALDSFVAKGGPPPSLLRNAFVIGLAFGLMSSTFSFANILSLSLGPGVVGIHGESSHFFITSALQSMVQSCLHVCWSVLLFSACERASWSRAAAVVLTHLLSCALSFLNPRYYLSLLLQSVLAVGVVTWAWLEAGGRGCPGWLGVGARPLMKEEVVHYSALRSPVEQ</sequence>
<gene>
    <name evidence="8" type="ORF">COCON_G00005700</name>
</gene>